<reference evidence="23" key="1">
    <citation type="submission" date="2017-08" db="EMBL/GenBank/DDBJ databases">
        <title>Insulin signaling mediates host-associated differences in a polyphenic reaction norm.</title>
        <authorList>
            <person name="Fawcett M."/>
            <person name="Parks M.C."/>
            <person name="Tibbetts A.E."/>
            <person name="Richards E.M."/>
            <person name="Vanegas J.C."/>
            <person name="Swart J.S."/>
            <person name="Hou W."/>
            <person name="Simmons W.R."/>
            <person name="Cenzer M."/>
            <person name="Crowley L."/>
            <person name="Angelini D.R."/>
        </authorList>
    </citation>
    <scope>NUCLEOTIDE SEQUENCE</scope>
</reference>
<dbReference type="Gene3D" id="3.80.20.20">
    <property type="entry name" value="Receptor L-domain"/>
    <property type="match status" value="1"/>
</dbReference>
<dbReference type="SUPFAM" id="SSF49265">
    <property type="entry name" value="Fibronectin type III"/>
    <property type="match status" value="3"/>
</dbReference>
<sequence length="1047" mass="120891">MNETLLRPGHKDSSESWFIWDRYCISSCPRGLERDPVKGCKVCPGKCVLVCKGVNVENIQSAEALKDCTYIKGSLDIQIKSGNQSVIFKELEDNLGDIEEIEGYLKVTRSFPLTNLNFLKNLRVIHGDPHQIGPSNHSLIVLENQNLQELWDWDNRPAKRNFTIRYGRIFFHYNPNLCLKHIKELAFIAGQEHLTKLEVAPESNGNMFACHTINLQVKVYSRFSTEIGLQISRQSFMDNEKYNMIRFRYMVYYIKAPFQNVSAHVETNQCTENTWTITDVSESEESIARSQSDGAVYYELRNLEPNTQYAFFVKTYTVDSTGGQSSLQYFKTLPSRPTWPNSLLGVSKHFSNMTLFWEPPEKPNGNINMYVITGFRREEEQDMFKESDFCLEKNREYILKKKSEITTAMPEFKRKVIEEKKKDKCNCYKNKQEKDHILNSDNSLICQNLNPKDGKLPSEFVHRMKVTTCEKYMYNMIETTFLEHHSILNKRNTDFEGDTFKLFDFYDDVNEIEYPINAYISGNSTNYTFTNLEAFSLYTFQVKACREIDPSEGKVTDEQRCSMAAIVTARTLPNADADKISLLTLEVHNRSVHLQWQVPQSPNSIILSFDIEYQRIDIPNSRPSIDCIKAKDFYSKASYLLEGLDLGEYAFRVRALSLAGLGPFTHQEIISITEFSSKTVIIVSISITFFVLIVIVFSLLFFIIYKKKLMFSQNILIASVNPEYLGVPVVDEEWELPRERIQILKELKRGNFGVVCEGLLLPEEKRVAVKKVIETANDRDCLEFLNEASVMKQFTSAYHVVKLIGIVSREWPQLVIMEMMDLGDLKSYLRERRNDNPPSPSQMLLMAAQIADGMAYLEASKFVHRDLAARNCMVRDDLVVKIGDFGMTRDVYETDYYRKGNRGLLPIRWMSPESLNDGVFTSKSDVWSYGVVLWEMSTLACQPYQGMSNEQVLTYVVSGNKLDLPPVYPKPFKSIMHSCWRWKARFRPSFLQILDELAVYTNKSFREVSYYDSSEGRAERELLASQPQQCLLEPSSHSAVYYNPYPN</sequence>
<evidence type="ECO:0000313" key="23">
    <source>
        <dbReference type="EMBL" id="AVT56265.1"/>
    </source>
</evidence>
<dbReference type="PRINTS" id="PR00109">
    <property type="entry name" value="TYRKINASE"/>
</dbReference>
<evidence type="ECO:0000256" key="10">
    <source>
        <dbReference type="ARBA" id="ARBA00022741"/>
    </source>
</evidence>
<evidence type="ECO:0000256" key="18">
    <source>
        <dbReference type="ARBA" id="ARBA00023211"/>
    </source>
</evidence>
<dbReference type="InterPro" id="IPR011009">
    <property type="entry name" value="Kinase-like_dom_sf"/>
</dbReference>
<dbReference type="AlphaFoldDB" id="A0A2R4G8T1"/>
<dbReference type="PROSITE" id="PS00109">
    <property type="entry name" value="PROTEIN_KINASE_TYR"/>
    <property type="match status" value="1"/>
</dbReference>
<feature type="domain" description="Fibronectin type-III" evidence="22">
    <location>
        <begin position="573"/>
        <end position="676"/>
    </location>
</feature>
<evidence type="ECO:0000256" key="20">
    <source>
        <dbReference type="SAM" id="Phobius"/>
    </source>
</evidence>
<dbReference type="GO" id="GO:0005886">
    <property type="term" value="C:plasma membrane"/>
    <property type="evidence" value="ECO:0007669"/>
    <property type="project" value="TreeGrafter"/>
</dbReference>
<keyword evidence="6" id="KW-0165">Cleavage on pair of basic residues</keyword>
<dbReference type="InterPro" id="IPR000719">
    <property type="entry name" value="Prot_kinase_dom"/>
</dbReference>
<keyword evidence="7 20" id="KW-0812">Transmembrane</keyword>
<dbReference type="PANTHER" id="PTHR24416">
    <property type="entry name" value="TYROSINE-PROTEIN KINASE RECEPTOR"/>
    <property type="match status" value="1"/>
</dbReference>
<dbReference type="PROSITE" id="PS50011">
    <property type="entry name" value="PROTEIN_KINASE_DOM"/>
    <property type="match status" value="1"/>
</dbReference>
<feature type="domain" description="Protein kinase" evidence="21">
    <location>
        <begin position="741"/>
        <end position="999"/>
    </location>
</feature>
<dbReference type="InterPro" id="IPR002011">
    <property type="entry name" value="Tyr_kinase_rcpt_2_CS"/>
</dbReference>
<keyword evidence="4" id="KW-0597">Phosphoprotein</keyword>
<evidence type="ECO:0000256" key="16">
    <source>
        <dbReference type="ARBA" id="ARBA00023170"/>
    </source>
</evidence>
<keyword evidence="13 20" id="KW-1133">Transmembrane helix</keyword>
<dbReference type="EMBL" id="MF620043">
    <property type="protein sequence ID" value="AVT56265.1"/>
    <property type="molecule type" value="mRNA"/>
</dbReference>
<organism evidence="23">
    <name type="scientific">Jadera haematoloma</name>
    <dbReference type="NCBI Taxonomy" id="2137812"/>
    <lineage>
        <taxon>Eukaryota</taxon>
        <taxon>Metazoa</taxon>
        <taxon>Ecdysozoa</taxon>
        <taxon>Arthropoda</taxon>
        <taxon>Hexapoda</taxon>
        <taxon>Insecta</taxon>
        <taxon>Pterygota</taxon>
        <taxon>Neoptera</taxon>
        <taxon>Paraneoptera</taxon>
        <taxon>Hemiptera</taxon>
        <taxon>Heteroptera</taxon>
        <taxon>Panheteroptera</taxon>
        <taxon>Pentatomomorpha</taxon>
        <taxon>Coreoidea</taxon>
        <taxon>Rhopalidae</taxon>
        <taxon>Jadera</taxon>
    </lineage>
</organism>
<dbReference type="PROSITE" id="PS50853">
    <property type="entry name" value="FN3"/>
    <property type="match status" value="1"/>
</dbReference>
<evidence type="ECO:0000256" key="4">
    <source>
        <dbReference type="ARBA" id="ARBA00022553"/>
    </source>
</evidence>
<dbReference type="InterPro" id="IPR000494">
    <property type="entry name" value="Rcpt_L-dom"/>
</dbReference>
<keyword evidence="16 23" id="KW-0675">Receptor</keyword>
<keyword evidence="15" id="KW-0829">Tyrosine-protein kinase</keyword>
<keyword evidence="17" id="KW-0325">Glycoprotein</keyword>
<evidence type="ECO:0000256" key="19">
    <source>
        <dbReference type="ARBA" id="ARBA00051243"/>
    </source>
</evidence>
<dbReference type="PANTHER" id="PTHR24416:SF525">
    <property type="entry name" value="INSULIN-LIKE RECEPTOR"/>
    <property type="match status" value="1"/>
</dbReference>
<dbReference type="Gene3D" id="2.60.40.10">
    <property type="entry name" value="Immunoglobulins"/>
    <property type="match status" value="4"/>
</dbReference>
<dbReference type="GO" id="GO:0043235">
    <property type="term" value="C:receptor complex"/>
    <property type="evidence" value="ECO:0007669"/>
    <property type="project" value="TreeGrafter"/>
</dbReference>
<evidence type="ECO:0000256" key="9">
    <source>
        <dbReference type="ARBA" id="ARBA00022737"/>
    </source>
</evidence>
<keyword evidence="9" id="KW-0677">Repeat</keyword>
<dbReference type="Pfam" id="PF01030">
    <property type="entry name" value="Recep_L_domain"/>
    <property type="match status" value="1"/>
</dbReference>
<dbReference type="InterPro" id="IPR003961">
    <property type="entry name" value="FN3_dom"/>
</dbReference>
<keyword evidence="8" id="KW-0732">Signal</keyword>
<keyword evidence="5" id="KW-0808">Transferase</keyword>
<dbReference type="InterPro" id="IPR001245">
    <property type="entry name" value="Ser-Thr/Tyr_kinase_cat_dom"/>
</dbReference>
<comment type="cofactor">
    <cofactor evidence="1">
        <name>Mn(2+)</name>
        <dbReference type="ChEBI" id="CHEBI:29035"/>
    </cofactor>
</comment>
<dbReference type="SUPFAM" id="SSF56112">
    <property type="entry name" value="Protein kinase-like (PK-like)"/>
    <property type="match status" value="1"/>
</dbReference>
<comment type="subcellular location">
    <subcellularLocation>
        <location evidence="2">Membrane</location>
        <topology evidence="2">Single-pass type I membrane protein</topology>
    </subcellularLocation>
</comment>
<evidence type="ECO:0000256" key="5">
    <source>
        <dbReference type="ARBA" id="ARBA00022679"/>
    </source>
</evidence>
<dbReference type="InterPro" id="IPR008266">
    <property type="entry name" value="Tyr_kinase_AS"/>
</dbReference>
<evidence type="ECO:0000256" key="8">
    <source>
        <dbReference type="ARBA" id="ARBA00022729"/>
    </source>
</evidence>
<accession>A0A2R4G8T1</accession>
<feature type="transmembrane region" description="Helical" evidence="20">
    <location>
        <begin position="680"/>
        <end position="705"/>
    </location>
</feature>
<dbReference type="Pfam" id="PF07714">
    <property type="entry name" value="PK_Tyr_Ser-Thr"/>
    <property type="match status" value="1"/>
</dbReference>
<dbReference type="SMART" id="SM00060">
    <property type="entry name" value="FN3"/>
    <property type="match status" value="3"/>
</dbReference>
<proteinExistence type="evidence at transcript level"/>
<dbReference type="Gene3D" id="1.10.510.10">
    <property type="entry name" value="Transferase(Phosphotransferase) domain 1"/>
    <property type="match status" value="1"/>
</dbReference>
<comment type="catalytic activity">
    <reaction evidence="19">
        <text>L-tyrosyl-[protein] + ATP = O-phospho-L-tyrosyl-[protein] + ADP + H(+)</text>
        <dbReference type="Rhea" id="RHEA:10596"/>
        <dbReference type="Rhea" id="RHEA-COMP:10136"/>
        <dbReference type="Rhea" id="RHEA-COMP:20101"/>
        <dbReference type="ChEBI" id="CHEBI:15378"/>
        <dbReference type="ChEBI" id="CHEBI:30616"/>
        <dbReference type="ChEBI" id="CHEBI:46858"/>
        <dbReference type="ChEBI" id="CHEBI:61978"/>
        <dbReference type="ChEBI" id="CHEBI:456216"/>
        <dbReference type="EC" id="2.7.10.1"/>
    </reaction>
</comment>
<keyword evidence="11" id="KW-0418">Kinase</keyword>
<dbReference type="InterPro" id="IPR013783">
    <property type="entry name" value="Ig-like_fold"/>
</dbReference>
<evidence type="ECO:0000259" key="21">
    <source>
        <dbReference type="PROSITE" id="PS50011"/>
    </source>
</evidence>
<dbReference type="Gene3D" id="3.30.200.20">
    <property type="entry name" value="Phosphorylase Kinase, domain 1"/>
    <property type="match status" value="1"/>
</dbReference>
<dbReference type="FunFam" id="1.10.510.10:FF:000554">
    <property type="entry name" value="Predicted protein"/>
    <property type="match status" value="1"/>
</dbReference>
<evidence type="ECO:0000256" key="6">
    <source>
        <dbReference type="ARBA" id="ARBA00022685"/>
    </source>
</evidence>
<dbReference type="GO" id="GO:0007169">
    <property type="term" value="P:cell surface receptor protein tyrosine kinase signaling pathway"/>
    <property type="evidence" value="ECO:0007669"/>
    <property type="project" value="InterPro"/>
</dbReference>
<evidence type="ECO:0000259" key="22">
    <source>
        <dbReference type="PROSITE" id="PS50853"/>
    </source>
</evidence>
<dbReference type="EC" id="2.7.10.1" evidence="3"/>
<protein>
    <recommendedName>
        <fullName evidence="3">receptor protein-tyrosine kinase</fullName>
        <ecNumber evidence="3">2.7.10.1</ecNumber>
    </recommendedName>
</protein>
<dbReference type="SUPFAM" id="SSF52058">
    <property type="entry name" value="L domain-like"/>
    <property type="match status" value="1"/>
</dbReference>
<evidence type="ECO:0000256" key="3">
    <source>
        <dbReference type="ARBA" id="ARBA00011902"/>
    </source>
</evidence>
<evidence type="ECO:0000256" key="13">
    <source>
        <dbReference type="ARBA" id="ARBA00022989"/>
    </source>
</evidence>
<evidence type="ECO:0000256" key="17">
    <source>
        <dbReference type="ARBA" id="ARBA00023180"/>
    </source>
</evidence>
<dbReference type="InterPro" id="IPR020635">
    <property type="entry name" value="Tyr_kinase_cat_dom"/>
</dbReference>
<dbReference type="SMART" id="SM00219">
    <property type="entry name" value="TyrKc"/>
    <property type="match status" value="1"/>
</dbReference>
<evidence type="ECO:0000256" key="14">
    <source>
        <dbReference type="ARBA" id="ARBA00023136"/>
    </source>
</evidence>
<keyword evidence="10" id="KW-0547">Nucleotide-binding</keyword>
<evidence type="ECO:0000256" key="15">
    <source>
        <dbReference type="ARBA" id="ARBA00023137"/>
    </source>
</evidence>
<keyword evidence="14 20" id="KW-0472">Membrane</keyword>
<evidence type="ECO:0000256" key="11">
    <source>
        <dbReference type="ARBA" id="ARBA00022777"/>
    </source>
</evidence>
<dbReference type="InterPro" id="IPR036116">
    <property type="entry name" value="FN3_sf"/>
</dbReference>
<keyword evidence="12" id="KW-0067">ATP-binding</keyword>
<dbReference type="CDD" id="cd00063">
    <property type="entry name" value="FN3"/>
    <property type="match status" value="2"/>
</dbReference>
<dbReference type="GO" id="GO:0005524">
    <property type="term" value="F:ATP binding"/>
    <property type="evidence" value="ECO:0007669"/>
    <property type="project" value="UniProtKB-KW"/>
</dbReference>
<dbReference type="InterPro" id="IPR050122">
    <property type="entry name" value="RTK"/>
</dbReference>
<evidence type="ECO:0000256" key="2">
    <source>
        <dbReference type="ARBA" id="ARBA00004479"/>
    </source>
</evidence>
<dbReference type="GO" id="GO:0004714">
    <property type="term" value="F:transmembrane receptor protein tyrosine kinase activity"/>
    <property type="evidence" value="ECO:0007669"/>
    <property type="project" value="UniProtKB-EC"/>
</dbReference>
<name>A0A2R4G8T1_9HEMI</name>
<dbReference type="InterPro" id="IPR036941">
    <property type="entry name" value="Rcpt_L-dom_sf"/>
</dbReference>
<evidence type="ECO:0000256" key="12">
    <source>
        <dbReference type="ARBA" id="ARBA00022840"/>
    </source>
</evidence>
<keyword evidence="18" id="KW-0464">Manganese</keyword>
<evidence type="ECO:0000256" key="7">
    <source>
        <dbReference type="ARBA" id="ARBA00022692"/>
    </source>
</evidence>
<evidence type="ECO:0000256" key="1">
    <source>
        <dbReference type="ARBA" id="ARBA00001936"/>
    </source>
</evidence>
<dbReference type="PROSITE" id="PS00239">
    <property type="entry name" value="RECEPTOR_TYR_KIN_II"/>
    <property type="match status" value="1"/>
</dbReference>